<gene>
    <name evidence="2" type="ORF">PoB_000820900</name>
</gene>
<sequence length="111" mass="12317">MDELRKSLDSLDPCEAPEKSCITPSEILMLYTEKLIWELRQIIDLCCSEGIVPKLIRDAEVTLCRGKGAITIAQYPPPQYDWESLCKSSTENTSSPSRASEPSIAIDPQGT</sequence>
<accession>A0AAV3YFD2</accession>
<evidence type="ECO:0000256" key="1">
    <source>
        <dbReference type="SAM" id="MobiDB-lite"/>
    </source>
</evidence>
<reference evidence="2 3" key="1">
    <citation type="journal article" date="2021" name="Elife">
        <title>Chloroplast acquisition without the gene transfer in kleptoplastic sea slugs, Plakobranchus ocellatus.</title>
        <authorList>
            <person name="Maeda T."/>
            <person name="Takahashi S."/>
            <person name="Yoshida T."/>
            <person name="Shimamura S."/>
            <person name="Takaki Y."/>
            <person name="Nagai Y."/>
            <person name="Toyoda A."/>
            <person name="Suzuki Y."/>
            <person name="Arimoto A."/>
            <person name="Ishii H."/>
            <person name="Satoh N."/>
            <person name="Nishiyama T."/>
            <person name="Hasebe M."/>
            <person name="Maruyama T."/>
            <person name="Minagawa J."/>
            <person name="Obokata J."/>
            <person name="Shigenobu S."/>
        </authorList>
    </citation>
    <scope>NUCLEOTIDE SEQUENCE [LARGE SCALE GENOMIC DNA]</scope>
</reference>
<protein>
    <submittedName>
        <fullName evidence="2">Uncharacterized protein</fullName>
    </submittedName>
</protein>
<feature type="region of interest" description="Disordered" evidence="1">
    <location>
        <begin position="86"/>
        <end position="111"/>
    </location>
</feature>
<dbReference type="AlphaFoldDB" id="A0AAV3YFD2"/>
<comment type="caution">
    <text evidence="2">The sequence shown here is derived from an EMBL/GenBank/DDBJ whole genome shotgun (WGS) entry which is preliminary data.</text>
</comment>
<dbReference type="EMBL" id="BLXT01000945">
    <property type="protein sequence ID" value="GFN81703.1"/>
    <property type="molecule type" value="Genomic_DNA"/>
</dbReference>
<dbReference type="Proteomes" id="UP000735302">
    <property type="component" value="Unassembled WGS sequence"/>
</dbReference>
<proteinExistence type="predicted"/>
<organism evidence="2 3">
    <name type="scientific">Plakobranchus ocellatus</name>
    <dbReference type="NCBI Taxonomy" id="259542"/>
    <lineage>
        <taxon>Eukaryota</taxon>
        <taxon>Metazoa</taxon>
        <taxon>Spiralia</taxon>
        <taxon>Lophotrochozoa</taxon>
        <taxon>Mollusca</taxon>
        <taxon>Gastropoda</taxon>
        <taxon>Heterobranchia</taxon>
        <taxon>Euthyneura</taxon>
        <taxon>Panpulmonata</taxon>
        <taxon>Sacoglossa</taxon>
        <taxon>Placobranchoidea</taxon>
        <taxon>Plakobranchidae</taxon>
        <taxon>Plakobranchus</taxon>
    </lineage>
</organism>
<evidence type="ECO:0000313" key="2">
    <source>
        <dbReference type="EMBL" id="GFN81703.1"/>
    </source>
</evidence>
<feature type="compositionally biased region" description="Polar residues" evidence="1">
    <location>
        <begin position="86"/>
        <end position="100"/>
    </location>
</feature>
<name>A0AAV3YFD2_9GAST</name>
<evidence type="ECO:0000313" key="3">
    <source>
        <dbReference type="Proteomes" id="UP000735302"/>
    </source>
</evidence>
<keyword evidence="3" id="KW-1185">Reference proteome</keyword>